<protein>
    <recommendedName>
        <fullName evidence="1">Calcineurin-like phosphoesterase domain-containing protein</fullName>
    </recommendedName>
</protein>
<dbReference type="Gene3D" id="3.60.21.10">
    <property type="match status" value="1"/>
</dbReference>
<sequence>MLEIIHIEKEPVEVLQYSTAAPGSQGVEYKQLPVYKGTLKGLPATIDAIIITSDLQGVTSEGLPDLEKETSEYLANKHKDSPVKDTPDCLESCRLLGEELAAHLELLLQIEWPGIQKEKTLTLLCGDLYADPLKRGASGSPISVWEAFRKTFGYTAAVSGNHDIFEDDDMEFLNISPHAVWMLQPQLLDMANLRIAGLGGITGRPDKPNRIAIPEFLKQMARLLKKKTDIILMHQGPDDPVNHRPGDPAVRLELEKHDPILLCCGHVGWQTKDDQEHYARLSNGTQILNTDGKVFIFTSE</sequence>
<dbReference type="GO" id="GO:0016787">
    <property type="term" value="F:hydrolase activity"/>
    <property type="evidence" value="ECO:0007669"/>
    <property type="project" value="InterPro"/>
</dbReference>
<dbReference type="EMBL" id="CP013023">
    <property type="protein sequence ID" value="ANF98418.1"/>
    <property type="molecule type" value="Genomic_DNA"/>
</dbReference>
<dbReference type="RefSeq" id="WP_060536456.1">
    <property type="nucleotide sequence ID" value="NZ_CP013023.1"/>
</dbReference>
<dbReference type="Pfam" id="PF00149">
    <property type="entry name" value="Metallophos"/>
    <property type="match status" value="1"/>
</dbReference>
<accession>A0A172ZLF7</accession>
<evidence type="ECO:0000259" key="1">
    <source>
        <dbReference type="Pfam" id="PF00149"/>
    </source>
</evidence>
<reference evidence="2 3" key="2">
    <citation type="journal article" date="2016" name="Int. J. Syst. Evol. Microbiol.">
        <title>Paenibacillus bovis sp. nov., isolated from raw yak (Bos grunniens) milk.</title>
        <authorList>
            <person name="Gao C."/>
            <person name="Han J."/>
            <person name="Liu Z."/>
            <person name="Xu X."/>
            <person name="Hang F."/>
            <person name="Wu Z."/>
        </authorList>
    </citation>
    <scope>NUCLEOTIDE SEQUENCE [LARGE SCALE GENOMIC DNA]</scope>
    <source>
        <strain evidence="2 3">BD3526</strain>
    </source>
</reference>
<reference evidence="3" key="1">
    <citation type="submission" date="2015-10" db="EMBL/GenBank/DDBJ databases">
        <title>Genome of Paenibacillus bovis sp. nov.</title>
        <authorList>
            <person name="Wu Z."/>
            <person name="Gao C."/>
            <person name="Liu Z."/>
            <person name="Zheng H."/>
        </authorList>
    </citation>
    <scope>NUCLEOTIDE SEQUENCE [LARGE SCALE GENOMIC DNA]</scope>
    <source>
        <strain evidence="3">BD3526</strain>
    </source>
</reference>
<dbReference type="AlphaFoldDB" id="A0A172ZLF7"/>
<dbReference type="InterPro" id="IPR029052">
    <property type="entry name" value="Metallo-depent_PP-like"/>
</dbReference>
<organism evidence="2 3">
    <name type="scientific">Paenibacillus bovis</name>
    <dbReference type="NCBI Taxonomy" id="1616788"/>
    <lineage>
        <taxon>Bacteria</taxon>
        <taxon>Bacillati</taxon>
        <taxon>Bacillota</taxon>
        <taxon>Bacilli</taxon>
        <taxon>Bacillales</taxon>
        <taxon>Paenibacillaceae</taxon>
        <taxon>Paenibacillus</taxon>
    </lineage>
</organism>
<dbReference type="CDD" id="cd00838">
    <property type="entry name" value="MPP_superfamily"/>
    <property type="match status" value="1"/>
</dbReference>
<dbReference type="OrthoDB" id="2729229at2"/>
<dbReference type="Proteomes" id="UP000078148">
    <property type="component" value="Chromosome"/>
</dbReference>
<gene>
    <name evidence="2" type="ORF">AR543_22115</name>
</gene>
<evidence type="ECO:0000313" key="3">
    <source>
        <dbReference type="Proteomes" id="UP000078148"/>
    </source>
</evidence>
<dbReference type="KEGG" id="pbv:AR543_22115"/>
<proteinExistence type="predicted"/>
<dbReference type="SUPFAM" id="SSF56300">
    <property type="entry name" value="Metallo-dependent phosphatases"/>
    <property type="match status" value="1"/>
</dbReference>
<evidence type="ECO:0000313" key="2">
    <source>
        <dbReference type="EMBL" id="ANF98418.1"/>
    </source>
</evidence>
<name>A0A172ZLF7_9BACL</name>
<dbReference type="InterPro" id="IPR004843">
    <property type="entry name" value="Calcineurin-like_PHP"/>
</dbReference>
<feature type="domain" description="Calcineurin-like phosphoesterase" evidence="1">
    <location>
        <begin position="104"/>
        <end position="267"/>
    </location>
</feature>
<keyword evidence="3" id="KW-1185">Reference proteome</keyword>